<name>A0A1R2C441_9CILI</name>
<accession>A0A1R2C441</accession>
<comment type="caution">
    <text evidence="3">The sequence shown here is derived from an EMBL/GenBank/DDBJ whole genome shotgun (WGS) entry which is preliminary data.</text>
</comment>
<dbReference type="InterPro" id="IPR005018">
    <property type="entry name" value="DOMON_domain"/>
</dbReference>
<dbReference type="Pfam" id="PF03351">
    <property type="entry name" value="DOMON"/>
    <property type="match status" value="1"/>
</dbReference>
<keyword evidence="4" id="KW-1185">Reference proteome</keyword>
<protein>
    <recommendedName>
        <fullName evidence="2">DOMON domain-containing protein</fullName>
    </recommendedName>
</protein>
<gene>
    <name evidence="3" type="ORF">SteCoe_15202</name>
</gene>
<evidence type="ECO:0000256" key="1">
    <source>
        <dbReference type="SAM" id="SignalP"/>
    </source>
</evidence>
<feature type="chain" id="PRO_5012571145" description="DOMON domain-containing protein" evidence="1">
    <location>
        <begin position="18"/>
        <end position="194"/>
    </location>
</feature>
<dbReference type="CDD" id="cd09631">
    <property type="entry name" value="DOMON_DOH"/>
    <property type="match status" value="1"/>
</dbReference>
<keyword evidence="1" id="KW-0732">Signal</keyword>
<dbReference type="InterPro" id="IPR045266">
    <property type="entry name" value="DOH_DOMON"/>
</dbReference>
<dbReference type="SMART" id="SM00664">
    <property type="entry name" value="DoH"/>
    <property type="match status" value="1"/>
</dbReference>
<dbReference type="Proteomes" id="UP000187209">
    <property type="component" value="Unassembled WGS sequence"/>
</dbReference>
<evidence type="ECO:0000313" key="4">
    <source>
        <dbReference type="Proteomes" id="UP000187209"/>
    </source>
</evidence>
<dbReference type="PROSITE" id="PS50836">
    <property type="entry name" value="DOMON"/>
    <property type="match status" value="1"/>
</dbReference>
<evidence type="ECO:0000313" key="3">
    <source>
        <dbReference type="EMBL" id="OMJ83793.1"/>
    </source>
</evidence>
<proteinExistence type="predicted"/>
<dbReference type="EMBL" id="MPUH01000291">
    <property type="protein sequence ID" value="OMJ83793.1"/>
    <property type="molecule type" value="Genomic_DNA"/>
</dbReference>
<dbReference type="OrthoDB" id="320981at2759"/>
<evidence type="ECO:0000259" key="2">
    <source>
        <dbReference type="PROSITE" id="PS50836"/>
    </source>
</evidence>
<reference evidence="3 4" key="1">
    <citation type="submission" date="2016-11" db="EMBL/GenBank/DDBJ databases">
        <title>The macronuclear genome of Stentor coeruleus: a giant cell with tiny introns.</title>
        <authorList>
            <person name="Slabodnick M."/>
            <person name="Ruby J.G."/>
            <person name="Reiff S.B."/>
            <person name="Swart E.C."/>
            <person name="Gosai S."/>
            <person name="Prabakaran S."/>
            <person name="Witkowska E."/>
            <person name="Larue G.E."/>
            <person name="Fisher S."/>
            <person name="Freeman R.M."/>
            <person name="Gunawardena J."/>
            <person name="Chu W."/>
            <person name="Stover N.A."/>
            <person name="Gregory B.D."/>
            <person name="Nowacki M."/>
            <person name="Derisi J."/>
            <person name="Roy S.W."/>
            <person name="Marshall W.F."/>
            <person name="Sood P."/>
        </authorList>
    </citation>
    <scope>NUCLEOTIDE SEQUENCE [LARGE SCALE GENOMIC DNA]</scope>
    <source>
        <strain evidence="3">WM001</strain>
    </source>
</reference>
<organism evidence="3 4">
    <name type="scientific">Stentor coeruleus</name>
    <dbReference type="NCBI Taxonomy" id="5963"/>
    <lineage>
        <taxon>Eukaryota</taxon>
        <taxon>Sar</taxon>
        <taxon>Alveolata</taxon>
        <taxon>Ciliophora</taxon>
        <taxon>Postciliodesmatophora</taxon>
        <taxon>Heterotrichea</taxon>
        <taxon>Heterotrichida</taxon>
        <taxon>Stentoridae</taxon>
        <taxon>Stentor</taxon>
    </lineage>
</organism>
<sequence>MKLALFLSLLVICLSDGVVHLPNSVKLTWEFLNEERVRFTYSLPGDIFEDFDWGGIGFKEVTDIGGMGGADIVNFIFEDPAADCYAFESGAPDYDVEIGGTKDLLNPFVFVLPDGVKSQWERKLKTDDIYDKQFVKGETYRLLWAFGKKNNLTGEQLQHADDTRGTLDIIFTDDFYNDELLGVVLSLDRLTNQA</sequence>
<feature type="signal peptide" evidence="1">
    <location>
        <begin position="1"/>
        <end position="17"/>
    </location>
</feature>
<dbReference type="AlphaFoldDB" id="A0A1R2C441"/>
<feature type="domain" description="DOMON" evidence="2">
    <location>
        <begin position="23"/>
        <end position="147"/>
    </location>
</feature>